<dbReference type="SUPFAM" id="SSF52799">
    <property type="entry name" value="(Phosphotyrosine protein) phosphatases II"/>
    <property type="match status" value="1"/>
</dbReference>
<dbReference type="GO" id="GO:0008579">
    <property type="term" value="F:JUN kinase phosphatase activity"/>
    <property type="evidence" value="ECO:0007669"/>
    <property type="project" value="TreeGrafter"/>
</dbReference>
<dbReference type="PROSITE" id="PS00383">
    <property type="entry name" value="TYR_PHOSPHATASE_1"/>
    <property type="match status" value="1"/>
</dbReference>
<dbReference type="AlphaFoldDB" id="A0AAD2HZ26"/>
<dbReference type="InterPro" id="IPR029021">
    <property type="entry name" value="Prot-tyrosine_phosphatase-like"/>
</dbReference>
<evidence type="ECO:0000313" key="2">
    <source>
        <dbReference type="EMBL" id="CAK5284871.1"/>
    </source>
</evidence>
<dbReference type="InterPro" id="IPR016130">
    <property type="entry name" value="Tyr_Pase_AS"/>
</dbReference>
<reference evidence="2" key="1">
    <citation type="submission" date="2023-11" db="EMBL/GenBank/DDBJ databases">
        <authorList>
            <person name="De Vega J J."/>
            <person name="De Vega J J."/>
        </authorList>
    </citation>
    <scope>NUCLEOTIDE SEQUENCE</scope>
</reference>
<dbReference type="CDD" id="cd14498">
    <property type="entry name" value="DSP"/>
    <property type="match status" value="1"/>
</dbReference>
<accession>A0AAD2HZ26</accession>
<evidence type="ECO:0000313" key="3">
    <source>
        <dbReference type="Proteomes" id="UP001295794"/>
    </source>
</evidence>
<feature type="compositionally biased region" description="Basic residues" evidence="1">
    <location>
        <begin position="40"/>
        <end position="53"/>
    </location>
</feature>
<name>A0AAD2HZ26_9AGAR</name>
<dbReference type="Proteomes" id="UP001295794">
    <property type="component" value="Unassembled WGS sequence"/>
</dbReference>
<proteinExistence type="predicted"/>
<feature type="region of interest" description="Disordered" evidence="1">
    <location>
        <begin position="351"/>
        <end position="372"/>
    </location>
</feature>
<protein>
    <recommendedName>
        <fullName evidence="4">Protein-tyrosine-phosphatase</fullName>
    </recommendedName>
</protein>
<feature type="region of interest" description="Disordered" evidence="1">
    <location>
        <begin position="154"/>
        <end position="173"/>
    </location>
</feature>
<dbReference type="EMBL" id="CAVNYO010000481">
    <property type="protein sequence ID" value="CAK5284871.1"/>
    <property type="molecule type" value="Genomic_DNA"/>
</dbReference>
<organism evidence="2 3">
    <name type="scientific">Mycena citricolor</name>
    <dbReference type="NCBI Taxonomy" id="2018698"/>
    <lineage>
        <taxon>Eukaryota</taxon>
        <taxon>Fungi</taxon>
        <taxon>Dikarya</taxon>
        <taxon>Basidiomycota</taxon>
        <taxon>Agaricomycotina</taxon>
        <taxon>Agaricomycetes</taxon>
        <taxon>Agaricomycetidae</taxon>
        <taxon>Agaricales</taxon>
        <taxon>Marasmiineae</taxon>
        <taxon>Mycenaceae</taxon>
        <taxon>Mycena</taxon>
    </lineage>
</organism>
<evidence type="ECO:0000256" key="1">
    <source>
        <dbReference type="SAM" id="MobiDB-lite"/>
    </source>
</evidence>
<evidence type="ECO:0008006" key="4">
    <source>
        <dbReference type="Google" id="ProtNLM"/>
    </source>
</evidence>
<gene>
    <name evidence="2" type="ORF">MYCIT1_LOCUS38373</name>
</gene>
<comment type="caution">
    <text evidence="2">The sequence shown here is derived from an EMBL/GenBank/DDBJ whole genome shotgun (WGS) entry which is preliminary data.</text>
</comment>
<sequence length="410" mass="44246">MSGLDILCRCVSASGRDYPGRDQLNFVVHQTAVISLIRSPPRRHKPRSHHHPYLRSTSDDPQNCKAYPSSERMPADGNDMTPRQRLRTAGPARPSLRPLTNSLRRSDILPPLSIELNSTNASQTPIFSPSPLTAISTISTASFFSARSDLDDDLDSEFPSLNPTSPDEETAPDAAIRSPVAHCLSPYTSAHPSLSALTPHLAVGDLAFAENPALLLSAGITHVISVFGGRVHIPTEVIPPANHLHVSLEDTPFAELVGAMRPVVDWVTQILLQGGVLPHTEGAGAAVPVRILIHCAHGISRSPAVGAALLVALPLIESVGPQPMGDSSARTTPDIEEQYQFQRPIRQLLARAGSSPDNGQQSRPPRRNVPRTMSAPNALAYVEACRPSANVNWGFRAQLTEWEMLCRDKG</sequence>
<dbReference type="GO" id="GO:0005737">
    <property type="term" value="C:cytoplasm"/>
    <property type="evidence" value="ECO:0007669"/>
    <property type="project" value="TreeGrafter"/>
</dbReference>
<keyword evidence="3" id="KW-1185">Reference proteome</keyword>
<dbReference type="Gene3D" id="3.90.190.10">
    <property type="entry name" value="Protein tyrosine phosphatase superfamily"/>
    <property type="match status" value="1"/>
</dbReference>
<feature type="region of interest" description="Disordered" evidence="1">
    <location>
        <begin position="40"/>
        <end position="99"/>
    </location>
</feature>
<dbReference type="PANTHER" id="PTHR46377:SF1">
    <property type="entry name" value="DUAL SPECIFICITY PROTEIN PHOSPHATASE 19"/>
    <property type="match status" value="1"/>
</dbReference>
<dbReference type="PANTHER" id="PTHR46377">
    <property type="entry name" value="DUAL SPECIFICITY PROTEIN PHOSPHATASE 19"/>
    <property type="match status" value="1"/>
</dbReference>